<comment type="caution">
    <text evidence="1">The sequence shown here is derived from an EMBL/GenBank/DDBJ whole genome shotgun (WGS) entry which is preliminary data.</text>
</comment>
<sequence length="228" mass="26315">MPNSLRNGLSKSAMQALVINACIDRLEDFRKYTDELDSKFHSDKQALINSYDLPRENFGRDEYEYQEIMEFLSDDVSQIENVFVGTFRRSTVVSLYSFLEKQMVMLCKRLKKKDNLPISLADLQKSGVEGSRIYLSKIAGLDFQSNGMNGYWVDLMKFNKVRNQIVHEEGYVKRSEPPGELTSLEVIIRDTSGLSYGWNNQITVERAFIDSTIDTIEKFLTNLYKQAL</sequence>
<dbReference type="EMBL" id="VNFE01000015">
    <property type="protein sequence ID" value="TVU87049.1"/>
    <property type="molecule type" value="Genomic_DNA"/>
</dbReference>
<protein>
    <recommendedName>
        <fullName evidence="3">RiboL-PSP-HEPN domain-containing protein</fullName>
    </recommendedName>
</protein>
<evidence type="ECO:0000313" key="1">
    <source>
        <dbReference type="EMBL" id="TVU87049.1"/>
    </source>
</evidence>
<evidence type="ECO:0000313" key="2">
    <source>
        <dbReference type="Proteomes" id="UP000317288"/>
    </source>
</evidence>
<proteinExistence type="predicted"/>
<reference evidence="1 2" key="1">
    <citation type="submission" date="2019-07" db="EMBL/GenBank/DDBJ databases">
        <title>Diversity of Bacteria from Kongsfjorden, Arctic.</title>
        <authorList>
            <person name="Yu Y."/>
        </authorList>
    </citation>
    <scope>NUCLEOTIDE SEQUENCE [LARGE SCALE GENOMIC DNA]</scope>
    <source>
        <strain evidence="1 2">SM1922</strain>
    </source>
</reference>
<accession>A0A558J0A1</accession>
<name>A0A558J0A1_9GAMM</name>
<gene>
    <name evidence="1" type="ORF">FQP89_23585</name>
</gene>
<evidence type="ECO:0008006" key="3">
    <source>
        <dbReference type="Google" id="ProtNLM"/>
    </source>
</evidence>
<dbReference type="RefSeq" id="WP_144816040.1">
    <property type="nucleotide sequence ID" value="NZ_JBQQKZ010000001.1"/>
</dbReference>
<dbReference type="AlphaFoldDB" id="A0A558J0A1"/>
<dbReference type="Proteomes" id="UP000317288">
    <property type="component" value="Unassembled WGS sequence"/>
</dbReference>
<organism evidence="1 2">
    <name type="scientific">Vreelandella titanicae</name>
    <dbReference type="NCBI Taxonomy" id="664683"/>
    <lineage>
        <taxon>Bacteria</taxon>
        <taxon>Pseudomonadati</taxon>
        <taxon>Pseudomonadota</taxon>
        <taxon>Gammaproteobacteria</taxon>
        <taxon>Oceanospirillales</taxon>
        <taxon>Halomonadaceae</taxon>
        <taxon>Vreelandella</taxon>
    </lineage>
</organism>